<feature type="transmembrane region" description="Helical" evidence="1">
    <location>
        <begin position="42"/>
        <end position="63"/>
    </location>
</feature>
<keyword evidence="3" id="KW-1185">Reference proteome</keyword>
<protein>
    <submittedName>
        <fullName evidence="2">Uncharacterized protein</fullName>
    </submittedName>
</protein>
<reference evidence="2 3" key="1">
    <citation type="submission" date="2023-03" db="EMBL/GenBank/DDBJ databases">
        <title>High recombination rates correlate with genetic variation in Cardiocondyla obscurior ants.</title>
        <authorList>
            <person name="Errbii M."/>
        </authorList>
    </citation>
    <scope>NUCLEOTIDE SEQUENCE [LARGE SCALE GENOMIC DNA]</scope>
    <source>
        <strain evidence="2">Alpha-2009</strain>
        <tissue evidence="2">Whole body</tissue>
    </source>
</reference>
<name>A0AAW2FPR2_9HYME</name>
<evidence type="ECO:0000313" key="2">
    <source>
        <dbReference type="EMBL" id="KAL0116107.1"/>
    </source>
</evidence>
<keyword evidence="1" id="KW-0472">Membrane</keyword>
<dbReference type="AlphaFoldDB" id="A0AAW2FPR2"/>
<gene>
    <name evidence="2" type="ORF">PUN28_011164</name>
</gene>
<keyword evidence="1" id="KW-1133">Transmembrane helix</keyword>
<accession>A0AAW2FPR2</accession>
<comment type="caution">
    <text evidence="2">The sequence shown here is derived from an EMBL/GenBank/DDBJ whole genome shotgun (WGS) entry which is preliminary data.</text>
</comment>
<organism evidence="2 3">
    <name type="scientific">Cardiocondyla obscurior</name>
    <dbReference type="NCBI Taxonomy" id="286306"/>
    <lineage>
        <taxon>Eukaryota</taxon>
        <taxon>Metazoa</taxon>
        <taxon>Ecdysozoa</taxon>
        <taxon>Arthropoda</taxon>
        <taxon>Hexapoda</taxon>
        <taxon>Insecta</taxon>
        <taxon>Pterygota</taxon>
        <taxon>Neoptera</taxon>
        <taxon>Endopterygota</taxon>
        <taxon>Hymenoptera</taxon>
        <taxon>Apocrita</taxon>
        <taxon>Aculeata</taxon>
        <taxon>Formicoidea</taxon>
        <taxon>Formicidae</taxon>
        <taxon>Myrmicinae</taxon>
        <taxon>Cardiocondyla</taxon>
    </lineage>
</organism>
<keyword evidence="1" id="KW-0812">Transmembrane</keyword>
<sequence>MHCPSFCLRVTSSINSISSGKLGETLDIFEKNHKIMNNNIKIIDLQIITLVIVLSVILFLSYIEINKQKNNFIENKRSVKFSFCNESDSVVYVSSQVSKNIVLFKLIGFNILLHSSEVISIGRCANNEIVVNI</sequence>
<proteinExistence type="predicted"/>
<evidence type="ECO:0000313" key="3">
    <source>
        <dbReference type="Proteomes" id="UP001430953"/>
    </source>
</evidence>
<evidence type="ECO:0000256" key="1">
    <source>
        <dbReference type="SAM" id="Phobius"/>
    </source>
</evidence>
<dbReference type="EMBL" id="JADYXP020000010">
    <property type="protein sequence ID" value="KAL0116107.1"/>
    <property type="molecule type" value="Genomic_DNA"/>
</dbReference>
<dbReference type="Proteomes" id="UP001430953">
    <property type="component" value="Unassembled WGS sequence"/>
</dbReference>